<feature type="compositionally biased region" description="Acidic residues" evidence="1">
    <location>
        <begin position="92"/>
        <end position="148"/>
    </location>
</feature>
<keyword evidence="2" id="KW-1133">Transmembrane helix</keyword>
<comment type="caution">
    <text evidence="3">The sequence shown here is derived from an EMBL/GenBank/DDBJ whole genome shotgun (WGS) entry which is preliminary data.</text>
</comment>
<dbReference type="Proteomes" id="UP000693970">
    <property type="component" value="Unassembled WGS sequence"/>
</dbReference>
<feature type="region of interest" description="Disordered" evidence="1">
    <location>
        <begin position="189"/>
        <end position="218"/>
    </location>
</feature>
<feature type="compositionally biased region" description="Pro residues" evidence="1">
    <location>
        <begin position="194"/>
        <end position="215"/>
    </location>
</feature>
<evidence type="ECO:0000313" key="4">
    <source>
        <dbReference type="Proteomes" id="UP000693970"/>
    </source>
</evidence>
<reference evidence="3" key="1">
    <citation type="journal article" date="2021" name="Sci. Rep.">
        <title>Diploid genomic architecture of Nitzschia inconspicua, an elite biomass production diatom.</title>
        <authorList>
            <person name="Oliver A."/>
            <person name="Podell S."/>
            <person name="Pinowska A."/>
            <person name="Traller J.C."/>
            <person name="Smith S.R."/>
            <person name="McClure R."/>
            <person name="Beliaev A."/>
            <person name="Bohutskyi P."/>
            <person name="Hill E.A."/>
            <person name="Rabines A."/>
            <person name="Zheng H."/>
            <person name="Allen L.Z."/>
            <person name="Kuo A."/>
            <person name="Grigoriev I.V."/>
            <person name="Allen A.E."/>
            <person name="Hazlebeck D."/>
            <person name="Allen E.E."/>
        </authorList>
    </citation>
    <scope>NUCLEOTIDE SEQUENCE</scope>
    <source>
        <strain evidence="3">Hildebrandi</strain>
    </source>
</reference>
<keyword evidence="2" id="KW-0472">Membrane</keyword>
<keyword evidence="2" id="KW-0812">Transmembrane</keyword>
<accession>A0A9K3KSG4</accession>
<dbReference type="AlphaFoldDB" id="A0A9K3KSG4"/>
<name>A0A9K3KSG4_9STRA</name>
<proteinExistence type="predicted"/>
<feature type="transmembrane region" description="Helical" evidence="2">
    <location>
        <begin position="164"/>
        <end position="186"/>
    </location>
</feature>
<feature type="compositionally biased region" description="Basic and acidic residues" evidence="1">
    <location>
        <begin position="149"/>
        <end position="159"/>
    </location>
</feature>
<keyword evidence="4" id="KW-1185">Reference proteome</keyword>
<protein>
    <submittedName>
        <fullName evidence="3">Uncharacterized protein</fullName>
    </submittedName>
</protein>
<feature type="region of interest" description="Disordered" evidence="1">
    <location>
        <begin position="1"/>
        <end position="159"/>
    </location>
</feature>
<organism evidence="3 4">
    <name type="scientific">Nitzschia inconspicua</name>
    <dbReference type="NCBI Taxonomy" id="303405"/>
    <lineage>
        <taxon>Eukaryota</taxon>
        <taxon>Sar</taxon>
        <taxon>Stramenopiles</taxon>
        <taxon>Ochrophyta</taxon>
        <taxon>Bacillariophyta</taxon>
        <taxon>Bacillariophyceae</taxon>
        <taxon>Bacillariophycidae</taxon>
        <taxon>Bacillariales</taxon>
        <taxon>Bacillariaceae</taxon>
        <taxon>Nitzschia</taxon>
    </lineage>
</organism>
<dbReference type="EMBL" id="JAGRRH010000019">
    <property type="protein sequence ID" value="KAG7349073.1"/>
    <property type="molecule type" value="Genomic_DNA"/>
</dbReference>
<reference evidence="3" key="2">
    <citation type="submission" date="2021-04" db="EMBL/GenBank/DDBJ databases">
        <authorList>
            <person name="Podell S."/>
        </authorList>
    </citation>
    <scope>NUCLEOTIDE SEQUENCE</scope>
    <source>
        <strain evidence="3">Hildebrandi</strain>
    </source>
</reference>
<gene>
    <name evidence="3" type="ORF">IV203_011670</name>
</gene>
<feature type="compositionally biased region" description="Acidic residues" evidence="1">
    <location>
        <begin position="12"/>
        <end position="84"/>
    </location>
</feature>
<evidence type="ECO:0000256" key="1">
    <source>
        <dbReference type="SAM" id="MobiDB-lite"/>
    </source>
</evidence>
<evidence type="ECO:0000313" key="3">
    <source>
        <dbReference type="EMBL" id="KAG7349073.1"/>
    </source>
</evidence>
<evidence type="ECO:0000256" key="2">
    <source>
        <dbReference type="SAM" id="Phobius"/>
    </source>
</evidence>
<sequence length="548" mass="59415">MTVAKFYNDKSDSEEEDDSDDDDEEEEEEDETSEGDSDDDETGEEETTDDDDDDETTEDDEDDETGEEETTEDGDDETTEDGDDDTKKKGEDNDDEDDDDDDDDDDDEDSDDDDDEDDSDEDTEDFEDEHDDDDEKSDSETPFVDDETDKAAPVDDSEGRRKKLALCLCACLIVLLIIAIGLGVGLSKKNDDPSPTPAPTPMPTAEPAPTPPPIRMPVSLPPRTFAPTLAQDDPQSQIILVSTADTTIYREGILAEEAHGTADTMLVQRGEAGNVDLPSAFSLVQFDLSETGTVVDFSDNSATAILCLEHLPSTETGRVATYATCQVLPTVDSSIETLTGGNASYVFPDACEGGVVEFNVSSTDDQLCFDVTSALIQPILTIRLRGRRHRRLQSMNSFLFMIDAPQQSVGQEGDRFYTRNAENPEYHPTLTITQDLATESPSSNMTEFPTFDTTEAPINGTVGDFDPCSICADGEILTSPDTVLDVPPELLPDGIPPEEANCGLVDELCSIGFCDPTVCNQLLDFTAVLGPLCGSEGFETPSVALLVS</sequence>